<accession>A0A4W3JWI6</accession>
<dbReference type="GO" id="GO:1990904">
    <property type="term" value="C:ribonucleoprotein complex"/>
    <property type="evidence" value="ECO:0007669"/>
    <property type="project" value="UniProtKB-KW"/>
</dbReference>
<evidence type="ECO:0000313" key="10">
    <source>
        <dbReference type="Ensembl" id="ENSCMIP00000043496.1"/>
    </source>
</evidence>
<organism evidence="10 11">
    <name type="scientific">Callorhinchus milii</name>
    <name type="common">Ghost shark</name>
    <dbReference type="NCBI Taxonomy" id="7868"/>
    <lineage>
        <taxon>Eukaryota</taxon>
        <taxon>Metazoa</taxon>
        <taxon>Chordata</taxon>
        <taxon>Craniata</taxon>
        <taxon>Vertebrata</taxon>
        <taxon>Chondrichthyes</taxon>
        <taxon>Holocephali</taxon>
        <taxon>Chimaeriformes</taxon>
        <taxon>Callorhinchidae</taxon>
        <taxon>Callorhinchus</taxon>
    </lineage>
</organism>
<keyword evidence="5" id="KW-0687">Ribonucleoprotein</keyword>
<protein>
    <recommendedName>
        <fullName evidence="7">Large ribosomal subunit protein mL48</fullName>
    </recommendedName>
    <alternativeName>
        <fullName evidence="8">39S ribosomal protein L48, mitochondrial</fullName>
    </alternativeName>
</protein>
<dbReference type="Proteomes" id="UP000314986">
    <property type="component" value="Unassembled WGS sequence"/>
</dbReference>
<comment type="subcellular location">
    <subcellularLocation>
        <location evidence="1">Mitochondrion</location>
    </subcellularLocation>
</comment>
<dbReference type="InParanoid" id="A0A4W3JWI6"/>
<sequence length="208" mass="23388">WNRLPGEMVLCLRNETLLKQAAAAILSKIYIASSGNVQADKRHYKSMPTHGIGRYKYLLPKEVVRKKKDKLQMKEVKLGTDTVYGSLNISVNGFNLTLVEHYNQYIHKLCNQLGIKVEESYAIPTKSTEISLLQEQGTKTYLEAIITTHERIIQVSGLSSTLAPILVEVLNMNQPEGIQLSIKEPTVADFNARFKARPELEGLMAQMS</sequence>
<keyword evidence="2" id="KW-0809">Transit peptide</keyword>
<dbReference type="Pfam" id="PF00338">
    <property type="entry name" value="Ribosomal_S10"/>
    <property type="match status" value="1"/>
</dbReference>
<dbReference type="PANTHER" id="PTHR13473:SF0">
    <property type="entry name" value="LARGE RIBOSOMAL SUBUNIT PROTEIN ML48"/>
    <property type="match status" value="1"/>
</dbReference>
<evidence type="ECO:0000256" key="8">
    <source>
        <dbReference type="ARBA" id="ARBA00084068"/>
    </source>
</evidence>
<evidence type="ECO:0000256" key="6">
    <source>
        <dbReference type="ARBA" id="ARBA00061445"/>
    </source>
</evidence>
<dbReference type="SUPFAM" id="SSF54999">
    <property type="entry name" value="Ribosomal protein S10"/>
    <property type="match status" value="1"/>
</dbReference>
<comment type="similarity">
    <text evidence="6">Belongs to the mitochondrion-specific ribosomal protein mL48 family.</text>
</comment>
<dbReference type="InterPro" id="IPR036838">
    <property type="entry name" value="Ribosomal_uS10_dom_sf"/>
</dbReference>
<dbReference type="InterPro" id="IPR027487">
    <property type="entry name" value="Ribosomal_mL48"/>
</dbReference>
<dbReference type="Ensembl" id="ENSCMIT00000044118.1">
    <property type="protein sequence ID" value="ENSCMIP00000043496.1"/>
    <property type="gene ID" value="ENSCMIG00000018042.1"/>
</dbReference>
<dbReference type="InterPro" id="IPR027486">
    <property type="entry name" value="Ribosomal_uS10_dom"/>
</dbReference>
<dbReference type="AlphaFoldDB" id="A0A4W3JWI6"/>
<dbReference type="GeneTree" id="ENSGT00390000012955"/>
<evidence type="ECO:0000256" key="5">
    <source>
        <dbReference type="ARBA" id="ARBA00023274"/>
    </source>
</evidence>
<reference evidence="10" key="5">
    <citation type="submission" date="2025-09" db="UniProtKB">
        <authorList>
            <consortium name="Ensembl"/>
        </authorList>
    </citation>
    <scope>IDENTIFICATION</scope>
</reference>
<dbReference type="Gene3D" id="3.30.70.600">
    <property type="entry name" value="Ribosomal protein S10 domain"/>
    <property type="match status" value="1"/>
</dbReference>
<dbReference type="PANTHER" id="PTHR13473">
    <property type="entry name" value="MITOCHONDRIAL RIBOSOMAL PROTEIN L48"/>
    <property type="match status" value="1"/>
</dbReference>
<name>A0A4W3JWI6_CALMI</name>
<reference evidence="10" key="4">
    <citation type="submission" date="2025-08" db="UniProtKB">
        <authorList>
            <consortium name="Ensembl"/>
        </authorList>
    </citation>
    <scope>IDENTIFICATION</scope>
</reference>
<reference evidence="11" key="1">
    <citation type="journal article" date="2006" name="Science">
        <title>Ancient noncoding elements conserved in the human genome.</title>
        <authorList>
            <person name="Venkatesh B."/>
            <person name="Kirkness E.F."/>
            <person name="Loh Y.H."/>
            <person name="Halpern A.L."/>
            <person name="Lee A.P."/>
            <person name="Johnson J."/>
            <person name="Dandona N."/>
            <person name="Viswanathan L.D."/>
            <person name="Tay A."/>
            <person name="Venter J.C."/>
            <person name="Strausberg R.L."/>
            <person name="Brenner S."/>
        </authorList>
    </citation>
    <scope>NUCLEOTIDE SEQUENCE [LARGE SCALE GENOMIC DNA]</scope>
</reference>
<reference evidence="11" key="2">
    <citation type="journal article" date="2007" name="PLoS Biol.">
        <title>Survey sequencing and comparative analysis of the elephant shark (Callorhinchus milii) genome.</title>
        <authorList>
            <person name="Venkatesh B."/>
            <person name="Kirkness E.F."/>
            <person name="Loh Y.H."/>
            <person name="Halpern A.L."/>
            <person name="Lee A.P."/>
            <person name="Johnson J."/>
            <person name="Dandona N."/>
            <person name="Viswanathan L.D."/>
            <person name="Tay A."/>
            <person name="Venter J.C."/>
            <person name="Strausberg R.L."/>
            <person name="Brenner S."/>
        </authorList>
    </citation>
    <scope>NUCLEOTIDE SEQUENCE [LARGE SCALE GENOMIC DNA]</scope>
</reference>
<proteinExistence type="inferred from homology"/>
<reference evidence="11" key="3">
    <citation type="journal article" date="2014" name="Nature">
        <title>Elephant shark genome provides unique insights into gnathostome evolution.</title>
        <authorList>
            <consortium name="International Elephant Shark Genome Sequencing Consortium"/>
            <person name="Venkatesh B."/>
            <person name="Lee A.P."/>
            <person name="Ravi V."/>
            <person name="Maurya A.K."/>
            <person name="Lian M.M."/>
            <person name="Swann J.B."/>
            <person name="Ohta Y."/>
            <person name="Flajnik M.F."/>
            <person name="Sutoh Y."/>
            <person name="Kasahara M."/>
            <person name="Hoon S."/>
            <person name="Gangu V."/>
            <person name="Roy S.W."/>
            <person name="Irimia M."/>
            <person name="Korzh V."/>
            <person name="Kondrychyn I."/>
            <person name="Lim Z.W."/>
            <person name="Tay B.H."/>
            <person name="Tohari S."/>
            <person name="Kong K.W."/>
            <person name="Ho S."/>
            <person name="Lorente-Galdos B."/>
            <person name="Quilez J."/>
            <person name="Marques-Bonet T."/>
            <person name="Raney B.J."/>
            <person name="Ingham P.W."/>
            <person name="Tay A."/>
            <person name="Hillier L.W."/>
            <person name="Minx P."/>
            <person name="Boehm T."/>
            <person name="Wilson R.K."/>
            <person name="Brenner S."/>
            <person name="Warren W.C."/>
        </authorList>
    </citation>
    <scope>NUCLEOTIDE SEQUENCE [LARGE SCALE GENOMIC DNA]</scope>
</reference>
<dbReference type="GO" id="GO:0005743">
    <property type="term" value="C:mitochondrial inner membrane"/>
    <property type="evidence" value="ECO:0007669"/>
    <property type="project" value="UniProtKB-ARBA"/>
</dbReference>
<evidence type="ECO:0000256" key="3">
    <source>
        <dbReference type="ARBA" id="ARBA00022980"/>
    </source>
</evidence>
<keyword evidence="3" id="KW-0689">Ribosomal protein</keyword>
<dbReference type="FunFam" id="3.30.70.600:FF:000006">
    <property type="entry name" value="39S ribosomal protein L48, mitochondrial"/>
    <property type="match status" value="1"/>
</dbReference>
<evidence type="ECO:0000259" key="9">
    <source>
        <dbReference type="SMART" id="SM01403"/>
    </source>
</evidence>
<keyword evidence="4" id="KW-0496">Mitochondrion</keyword>
<evidence type="ECO:0000256" key="1">
    <source>
        <dbReference type="ARBA" id="ARBA00004173"/>
    </source>
</evidence>
<dbReference type="SMART" id="SM01403">
    <property type="entry name" value="Ribosomal_S10"/>
    <property type="match status" value="1"/>
</dbReference>
<feature type="domain" description="Small ribosomal subunit protein uS10" evidence="9">
    <location>
        <begin position="88"/>
        <end position="183"/>
    </location>
</feature>
<evidence type="ECO:0000256" key="7">
    <source>
        <dbReference type="ARBA" id="ARBA00071667"/>
    </source>
</evidence>
<dbReference type="GO" id="GO:0005761">
    <property type="term" value="C:mitochondrial ribosome"/>
    <property type="evidence" value="ECO:0007669"/>
    <property type="project" value="InterPro"/>
</dbReference>
<evidence type="ECO:0000256" key="4">
    <source>
        <dbReference type="ARBA" id="ARBA00023128"/>
    </source>
</evidence>
<keyword evidence="11" id="KW-1185">Reference proteome</keyword>
<evidence type="ECO:0000256" key="2">
    <source>
        <dbReference type="ARBA" id="ARBA00022946"/>
    </source>
</evidence>
<dbReference type="STRING" id="7868.ENSCMIP00000043496"/>
<evidence type="ECO:0000313" key="11">
    <source>
        <dbReference type="Proteomes" id="UP000314986"/>
    </source>
</evidence>